<sequence>MATDLHPPTLALTTRERRLIERLRTPDAVQRYLNQLPYNAASSPLTLRSFRGVVQHQSAHCLEAVLFAATALEQHGYPTTVMSFESVDNLDHVLFVYRNHGRWGSVARSRDPGLHGRRPVFRSARALALSYVEPYVDLTGRITGYAVVDLAALGNYDWRLSQRNVWKVERLLLEYPHLRIQTPDRRINAWRERYQRFTERFPDAKPMFFGGQDAWSVLPRRFRRVAGSGNTRRA</sequence>
<protein>
    <recommendedName>
        <fullName evidence="2">Transglutaminase-like domain-containing protein</fullName>
    </recommendedName>
</protein>
<gene>
    <name evidence="1" type="ORF">METZ01_LOCUS84376</name>
</gene>
<dbReference type="AlphaFoldDB" id="A0A381UTL4"/>
<name>A0A381UTL4_9ZZZZ</name>
<evidence type="ECO:0000313" key="1">
    <source>
        <dbReference type="EMBL" id="SVA31522.1"/>
    </source>
</evidence>
<dbReference type="EMBL" id="UINC01007119">
    <property type="protein sequence ID" value="SVA31522.1"/>
    <property type="molecule type" value="Genomic_DNA"/>
</dbReference>
<proteinExistence type="predicted"/>
<reference evidence="1" key="1">
    <citation type="submission" date="2018-05" db="EMBL/GenBank/DDBJ databases">
        <authorList>
            <person name="Lanie J.A."/>
            <person name="Ng W.-L."/>
            <person name="Kazmierczak K.M."/>
            <person name="Andrzejewski T.M."/>
            <person name="Davidsen T.M."/>
            <person name="Wayne K.J."/>
            <person name="Tettelin H."/>
            <person name="Glass J.I."/>
            <person name="Rusch D."/>
            <person name="Podicherti R."/>
            <person name="Tsui H.-C.T."/>
            <person name="Winkler M.E."/>
        </authorList>
    </citation>
    <scope>NUCLEOTIDE SEQUENCE</scope>
</reference>
<organism evidence="1">
    <name type="scientific">marine metagenome</name>
    <dbReference type="NCBI Taxonomy" id="408172"/>
    <lineage>
        <taxon>unclassified sequences</taxon>
        <taxon>metagenomes</taxon>
        <taxon>ecological metagenomes</taxon>
    </lineage>
</organism>
<accession>A0A381UTL4</accession>
<evidence type="ECO:0008006" key="2">
    <source>
        <dbReference type="Google" id="ProtNLM"/>
    </source>
</evidence>